<feature type="compositionally biased region" description="Basic and acidic residues" evidence="1">
    <location>
        <begin position="90"/>
        <end position="101"/>
    </location>
</feature>
<organism evidence="2 3">
    <name type="scientific">Klebsormidium nitens</name>
    <name type="common">Green alga</name>
    <name type="synonym">Ulothrix nitens</name>
    <dbReference type="NCBI Taxonomy" id="105231"/>
    <lineage>
        <taxon>Eukaryota</taxon>
        <taxon>Viridiplantae</taxon>
        <taxon>Streptophyta</taxon>
        <taxon>Klebsormidiophyceae</taxon>
        <taxon>Klebsormidiales</taxon>
        <taxon>Klebsormidiaceae</taxon>
        <taxon>Klebsormidium</taxon>
    </lineage>
</organism>
<evidence type="ECO:0000313" key="3">
    <source>
        <dbReference type="Proteomes" id="UP000054558"/>
    </source>
</evidence>
<dbReference type="Proteomes" id="UP000054558">
    <property type="component" value="Unassembled WGS sequence"/>
</dbReference>
<feature type="compositionally biased region" description="Gly residues" evidence="1">
    <location>
        <begin position="76"/>
        <end position="89"/>
    </location>
</feature>
<dbReference type="AlphaFoldDB" id="A0A1Y1IQA6"/>
<reference evidence="2 3" key="1">
    <citation type="journal article" date="2014" name="Nat. Commun.">
        <title>Klebsormidium flaccidum genome reveals primary factors for plant terrestrial adaptation.</title>
        <authorList>
            <person name="Hori K."/>
            <person name="Maruyama F."/>
            <person name="Fujisawa T."/>
            <person name="Togashi T."/>
            <person name="Yamamoto N."/>
            <person name="Seo M."/>
            <person name="Sato S."/>
            <person name="Yamada T."/>
            <person name="Mori H."/>
            <person name="Tajima N."/>
            <person name="Moriyama T."/>
            <person name="Ikeuchi M."/>
            <person name="Watanabe M."/>
            <person name="Wada H."/>
            <person name="Kobayashi K."/>
            <person name="Saito M."/>
            <person name="Masuda T."/>
            <person name="Sasaki-Sekimoto Y."/>
            <person name="Mashiguchi K."/>
            <person name="Awai K."/>
            <person name="Shimojima M."/>
            <person name="Masuda S."/>
            <person name="Iwai M."/>
            <person name="Nobusawa T."/>
            <person name="Narise T."/>
            <person name="Kondo S."/>
            <person name="Saito H."/>
            <person name="Sato R."/>
            <person name="Murakawa M."/>
            <person name="Ihara Y."/>
            <person name="Oshima-Yamada Y."/>
            <person name="Ohtaka K."/>
            <person name="Satoh M."/>
            <person name="Sonobe K."/>
            <person name="Ishii M."/>
            <person name="Ohtani R."/>
            <person name="Kanamori-Sato M."/>
            <person name="Honoki R."/>
            <person name="Miyazaki D."/>
            <person name="Mochizuki H."/>
            <person name="Umetsu J."/>
            <person name="Higashi K."/>
            <person name="Shibata D."/>
            <person name="Kamiya Y."/>
            <person name="Sato N."/>
            <person name="Nakamura Y."/>
            <person name="Tabata S."/>
            <person name="Ida S."/>
            <person name="Kurokawa K."/>
            <person name="Ohta H."/>
        </authorList>
    </citation>
    <scope>NUCLEOTIDE SEQUENCE [LARGE SCALE GENOMIC DNA]</scope>
    <source>
        <strain evidence="2 3">NIES-2285</strain>
    </source>
</reference>
<name>A0A1Y1IQA6_KLENI</name>
<feature type="compositionally biased region" description="Polar residues" evidence="1">
    <location>
        <begin position="152"/>
        <end position="167"/>
    </location>
</feature>
<feature type="region of interest" description="Disordered" evidence="1">
    <location>
        <begin position="76"/>
        <end position="174"/>
    </location>
</feature>
<feature type="compositionally biased region" description="Gly residues" evidence="1">
    <location>
        <begin position="102"/>
        <end position="114"/>
    </location>
</feature>
<gene>
    <name evidence="2" type="ORF">KFL_011690010</name>
</gene>
<keyword evidence="3" id="KW-1185">Reference proteome</keyword>
<protein>
    <submittedName>
        <fullName evidence="2">Uncharacterized protein</fullName>
    </submittedName>
</protein>
<evidence type="ECO:0000256" key="1">
    <source>
        <dbReference type="SAM" id="MobiDB-lite"/>
    </source>
</evidence>
<evidence type="ECO:0000313" key="2">
    <source>
        <dbReference type="EMBL" id="GAQ92853.1"/>
    </source>
</evidence>
<proteinExistence type="predicted"/>
<accession>A0A1Y1IQA6</accession>
<dbReference type="EMBL" id="DF238118">
    <property type="protein sequence ID" value="GAQ92853.1"/>
    <property type="molecule type" value="Genomic_DNA"/>
</dbReference>
<sequence length="174" mass="17784">MAPAALAKQQSALERQQSILSNLDVVGSINSNQGTERPQNVKLVTKWGVAFVVTPRVCEAGEEALNSYRVLRYAGGGGGGGDKGGGCGVREGKRGGEEAMGGRRGSPEGSGGLQGFEAGSRGDEPYIALGPPTNMAAQPEAESRGHGAGTNHAATTQDRGEEQQQAATGVKAHQ</sequence>